<dbReference type="InterPro" id="IPR036388">
    <property type="entry name" value="WH-like_DNA-bd_sf"/>
</dbReference>
<dbReference type="EMBL" id="JAGTTN010000010">
    <property type="protein sequence ID" value="MCC2034133.1"/>
    <property type="molecule type" value="Genomic_DNA"/>
</dbReference>
<keyword evidence="2" id="KW-0805">Transcription regulation</keyword>
<keyword evidence="10" id="KW-1185">Reference proteome</keyword>
<dbReference type="AlphaFoldDB" id="A0A9X1LYV4"/>
<dbReference type="InterPro" id="IPR039425">
    <property type="entry name" value="RNA_pol_sigma-70-like"/>
</dbReference>
<protein>
    <submittedName>
        <fullName evidence="9">RNA polymerase sigma factor</fullName>
    </submittedName>
</protein>
<name>A0A9X1LYV4_9MICO</name>
<evidence type="ECO:0000256" key="2">
    <source>
        <dbReference type="ARBA" id="ARBA00023015"/>
    </source>
</evidence>
<dbReference type="GO" id="GO:0016987">
    <property type="term" value="F:sigma factor activity"/>
    <property type="evidence" value="ECO:0007669"/>
    <property type="project" value="UniProtKB-KW"/>
</dbReference>
<dbReference type="SUPFAM" id="SSF88946">
    <property type="entry name" value="Sigma2 domain of RNA polymerase sigma factors"/>
    <property type="match status" value="1"/>
</dbReference>
<keyword evidence="3" id="KW-0731">Sigma factor</keyword>
<dbReference type="InterPro" id="IPR007627">
    <property type="entry name" value="RNA_pol_sigma70_r2"/>
</dbReference>
<evidence type="ECO:0000259" key="8">
    <source>
        <dbReference type="Pfam" id="PF08281"/>
    </source>
</evidence>
<organism evidence="9 10">
    <name type="scientific">Microbacterium allomyrinae</name>
    <dbReference type="NCBI Taxonomy" id="2830666"/>
    <lineage>
        <taxon>Bacteria</taxon>
        <taxon>Bacillati</taxon>
        <taxon>Actinomycetota</taxon>
        <taxon>Actinomycetes</taxon>
        <taxon>Micrococcales</taxon>
        <taxon>Microbacteriaceae</taxon>
        <taxon>Microbacterium</taxon>
    </lineage>
</organism>
<reference evidence="9" key="1">
    <citation type="submission" date="2021-04" db="EMBL/GenBank/DDBJ databases">
        <title>Microbacterium tenobrionis sp. nov. and Microbacterium allomyrinae sp. nov., isolated from larvae of Tenobrio molitor and Allomyrina dichotoma, respectively.</title>
        <authorList>
            <person name="Lee S.D."/>
        </authorList>
    </citation>
    <scope>NUCLEOTIDE SEQUENCE</scope>
    <source>
        <strain evidence="9">BWT-G7</strain>
    </source>
</reference>
<dbReference type="PANTHER" id="PTHR43133:SF8">
    <property type="entry name" value="RNA POLYMERASE SIGMA FACTOR HI_1459-RELATED"/>
    <property type="match status" value="1"/>
</dbReference>
<keyword evidence="5" id="KW-0804">Transcription</keyword>
<dbReference type="InterPro" id="IPR013249">
    <property type="entry name" value="RNA_pol_sigma70_r4_t2"/>
</dbReference>
<feature type="domain" description="RNA polymerase sigma factor 70 region 4 type 2" evidence="8">
    <location>
        <begin position="143"/>
        <end position="192"/>
    </location>
</feature>
<accession>A0A9X1LYV4</accession>
<proteinExistence type="inferred from homology"/>
<evidence type="ECO:0000256" key="6">
    <source>
        <dbReference type="SAM" id="MobiDB-lite"/>
    </source>
</evidence>
<dbReference type="PANTHER" id="PTHR43133">
    <property type="entry name" value="RNA POLYMERASE ECF-TYPE SIGMA FACTO"/>
    <property type="match status" value="1"/>
</dbReference>
<dbReference type="NCBIfam" id="TIGR02937">
    <property type="entry name" value="sigma70-ECF"/>
    <property type="match status" value="1"/>
</dbReference>
<dbReference type="GO" id="GO:0006352">
    <property type="term" value="P:DNA-templated transcription initiation"/>
    <property type="evidence" value="ECO:0007669"/>
    <property type="project" value="InterPro"/>
</dbReference>
<evidence type="ECO:0000256" key="1">
    <source>
        <dbReference type="ARBA" id="ARBA00010641"/>
    </source>
</evidence>
<evidence type="ECO:0000256" key="3">
    <source>
        <dbReference type="ARBA" id="ARBA00023082"/>
    </source>
</evidence>
<sequence>MAFDSRGPGIETHRVRRGHGGSDVRGPVPLPGSRVVKAPADAARVTRLLTEQAPDLLRYFQRRLNYDDAADAVAEVMAIAWRRIGHIPEVPEAARMWLFVAARNVSANWVRTYTRERELTAKLAAATLAAPRVGSSADSGSDVRDAIERLDPQDAELVRLIHWDGFSIIEAAGIMQINPSTARGRYQRAKSLLRGILGGVHEPGEARWQEAASTR</sequence>
<evidence type="ECO:0000259" key="7">
    <source>
        <dbReference type="Pfam" id="PF04542"/>
    </source>
</evidence>
<dbReference type="InterPro" id="IPR013324">
    <property type="entry name" value="RNA_pol_sigma_r3/r4-like"/>
</dbReference>
<evidence type="ECO:0000256" key="5">
    <source>
        <dbReference type="ARBA" id="ARBA00023163"/>
    </source>
</evidence>
<comment type="caution">
    <text evidence="9">The sequence shown here is derived from an EMBL/GenBank/DDBJ whole genome shotgun (WGS) entry which is preliminary data.</text>
</comment>
<dbReference type="InterPro" id="IPR013325">
    <property type="entry name" value="RNA_pol_sigma_r2"/>
</dbReference>
<evidence type="ECO:0000313" key="10">
    <source>
        <dbReference type="Proteomes" id="UP001139354"/>
    </source>
</evidence>
<comment type="similarity">
    <text evidence="1">Belongs to the sigma-70 factor family. ECF subfamily.</text>
</comment>
<feature type="region of interest" description="Disordered" evidence="6">
    <location>
        <begin position="1"/>
        <end position="30"/>
    </location>
</feature>
<dbReference type="GO" id="GO:0003677">
    <property type="term" value="F:DNA binding"/>
    <property type="evidence" value="ECO:0007669"/>
    <property type="project" value="UniProtKB-KW"/>
</dbReference>
<dbReference type="Proteomes" id="UP001139354">
    <property type="component" value="Unassembled WGS sequence"/>
</dbReference>
<feature type="domain" description="RNA polymerase sigma-70 region 2" evidence="7">
    <location>
        <begin position="52"/>
        <end position="115"/>
    </location>
</feature>
<evidence type="ECO:0000313" key="9">
    <source>
        <dbReference type="EMBL" id="MCC2034133.1"/>
    </source>
</evidence>
<evidence type="ECO:0000256" key="4">
    <source>
        <dbReference type="ARBA" id="ARBA00023125"/>
    </source>
</evidence>
<dbReference type="InterPro" id="IPR014284">
    <property type="entry name" value="RNA_pol_sigma-70_dom"/>
</dbReference>
<gene>
    <name evidence="9" type="ORF">KEC57_18255</name>
</gene>
<dbReference type="Pfam" id="PF04542">
    <property type="entry name" value="Sigma70_r2"/>
    <property type="match status" value="1"/>
</dbReference>
<dbReference type="SUPFAM" id="SSF88659">
    <property type="entry name" value="Sigma3 and sigma4 domains of RNA polymerase sigma factors"/>
    <property type="match status" value="1"/>
</dbReference>
<dbReference type="Pfam" id="PF08281">
    <property type="entry name" value="Sigma70_r4_2"/>
    <property type="match status" value="1"/>
</dbReference>
<dbReference type="Gene3D" id="1.10.10.10">
    <property type="entry name" value="Winged helix-like DNA-binding domain superfamily/Winged helix DNA-binding domain"/>
    <property type="match status" value="1"/>
</dbReference>
<dbReference type="Gene3D" id="1.10.1740.10">
    <property type="match status" value="1"/>
</dbReference>
<keyword evidence="4" id="KW-0238">DNA-binding</keyword>